<name>A0A3D9HHK1_9PROT</name>
<dbReference type="Proteomes" id="UP000256845">
    <property type="component" value="Unassembled WGS sequence"/>
</dbReference>
<dbReference type="InterPro" id="IPR036271">
    <property type="entry name" value="Tet_transcr_reg_TetR-rel_C_sf"/>
</dbReference>
<comment type="caution">
    <text evidence="6">The sequence shown here is derived from an EMBL/GenBank/DDBJ whole genome shotgun (WGS) entry which is preliminary data.</text>
</comment>
<dbReference type="GO" id="GO:0000976">
    <property type="term" value="F:transcription cis-regulatory region binding"/>
    <property type="evidence" value="ECO:0007669"/>
    <property type="project" value="TreeGrafter"/>
</dbReference>
<evidence type="ECO:0000259" key="5">
    <source>
        <dbReference type="PROSITE" id="PS50977"/>
    </source>
</evidence>
<organism evidence="6 7">
    <name type="scientific">Aestuariispira insulae</name>
    <dbReference type="NCBI Taxonomy" id="1461337"/>
    <lineage>
        <taxon>Bacteria</taxon>
        <taxon>Pseudomonadati</taxon>
        <taxon>Pseudomonadota</taxon>
        <taxon>Alphaproteobacteria</taxon>
        <taxon>Rhodospirillales</taxon>
        <taxon>Kiloniellaceae</taxon>
        <taxon>Aestuariispira</taxon>
    </lineage>
</organism>
<dbReference type="RefSeq" id="WP_115937243.1">
    <property type="nucleotide sequence ID" value="NZ_QRDW01000006.1"/>
</dbReference>
<dbReference type="Pfam" id="PF13305">
    <property type="entry name" value="TetR_C_33"/>
    <property type="match status" value="1"/>
</dbReference>
<evidence type="ECO:0000256" key="2">
    <source>
        <dbReference type="ARBA" id="ARBA00023125"/>
    </source>
</evidence>
<keyword evidence="7" id="KW-1185">Reference proteome</keyword>
<dbReference type="InterPro" id="IPR009057">
    <property type="entry name" value="Homeodomain-like_sf"/>
</dbReference>
<evidence type="ECO:0000256" key="3">
    <source>
        <dbReference type="ARBA" id="ARBA00023163"/>
    </source>
</evidence>
<dbReference type="PANTHER" id="PTHR30055">
    <property type="entry name" value="HTH-TYPE TRANSCRIPTIONAL REGULATOR RUTR"/>
    <property type="match status" value="1"/>
</dbReference>
<dbReference type="PANTHER" id="PTHR30055:SF234">
    <property type="entry name" value="HTH-TYPE TRANSCRIPTIONAL REGULATOR BETI"/>
    <property type="match status" value="1"/>
</dbReference>
<gene>
    <name evidence="6" type="ORF">DFP90_1068</name>
</gene>
<feature type="domain" description="HTH tetR-type" evidence="5">
    <location>
        <begin position="10"/>
        <end position="70"/>
    </location>
</feature>
<dbReference type="SUPFAM" id="SSF46689">
    <property type="entry name" value="Homeodomain-like"/>
    <property type="match status" value="1"/>
</dbReference>
<dbReference type="InterPro" id="IPR025996">
    <property type="entry name" value="MT1864/Rv1816-like_C"/>
</dbReference>
<dbReference type="SUPFAM" id="SSF48498">
    <property type="entry name" value="Tetracyclin repressor-like, C-terminal domain"/>
    <property type="match status" value="1"/>
</dbReference>
<reference evidence="6 7" key="1">
    <citation type="submission" date="2018-07" db="EMBL/GenBank/DDBJ databases">
        <title>Genomic Encyclopedia of Type Strains, Phase III (KMG-III): the genomes of soil and plant-associated and newly described type strains.</title>
        <authorList>
            <person name="Whitman W."/>
        </authorList>
    </citation>
    <scope>NUCLEOTIDE SEQUENCE [LARGE SCALE GENOMIC DNA]</scope>
    <source>
        <strain evidence="6 7">CECT 8488</strain>
    </source>
</reference>
<dbReference type="InterPro" id="IPR050109">
    <property type="entry name" value="HTH-type_TetR-like_transc_reg"/>
</dbReference>
<dbReference type="InterPro" id="IPR001647">
    <property type="entry name" value="HTH_TetR"/>
</dbReference>
<dbReference type="PROSITE" id="PS50977">
    <property type="entry name" value="HTH_TETR_2"/>
    <property type="match status" value="1"/>
</dbReference>
<keyword evidence="2 4" id="KW-0238">DNA-binding</keyword>
<dbReference type="AlphaFoldDB" id="A0A3D9HHK1"/>
<evidence type="ECO:0000313" key="6">
    <source>
        <dbReference type="EMBL" id="RED49032.1"/>
    </source>
</evidence>
<sequence length="201" mass="22337">MARRSDHNREELYALAMQAARDIAVHDGLKGLTARNIAKRIGYSAGTLYNLFKNLDEIALHVNAGTLDQLHDRLGEVALSGKPKKDIRQLLDAYLDFIGGNDRLWSLLFDHKLPDGTPLPDWYRARIARVLSLLEAALAPLFPEPDHPECQLSARVLWSSLHGICQLANADKLEIVSDEDTRALAHALVENYLAGLKARLG</sequence>
<dbReference type="Gene3D" id="1.10.357.10">
    <property type="entry name" value="Tetracycline Repressor, domain 2"/>
    <property type="match status" value="1"/>
</dbReference>
<keyword evidence="1" id="KW-0805">Transcription regulation</keyword>
<evidence type="ECO:0000256" key="4">
    <source>
        <dbReference type="PROSITE-ProRule" id="PRU00335"/>
    </source>
</evidence>
<evidence type="ECO:0000256" key="1">
    <source>
        <dbReference type="ARBA" id="ARBA00023015"/>
    </source>
</evidence>
<dbReference type="GO" id="GO:0003700">
    <property type="term" value="F:DNA-binding transcription factor activity"/>
    <property type="evidence" value="ECO:0007669"/>
    <property type="project" value="TreeGrafter"/>
</dbReference>
<keyword evidence="3" id="KW-0804">Transcription</keyword>
<protein>
    <submittedName>
        <fullName evidence="6">TetR family transcriptional regulator</fullName>
    </submittedName>
</protein>
<accession>A0A3D9HHK1</accession>
<feature type="DNA-binding region" description="H-T-H motif" evidence="4">
    <location>
        <begin position="33"/>
        <end position="52"/>
    </location>
</feature>
<dbReference type="EMBL" id="QRDW01000006">
    <property type="protein sequence ID" value="RED49032.1"/>
    <property type="molecule type" value="Genomic_DNA"/>
</dbReference>
<dbReference type="OrthoDB" id="7223515at2"/>
<dbReference type="Pfam" id="PF00440">
    <property type="entry name" value="TetR_N"/>
    <property type="match status" value="1"/>
</dbReference>
<proteinExistence type="predicted"/>
<evidence type="ECO:0000313" key="7">
    <source>
        <dbReference type="Proteomes" id="UP000256845"/>
    </source>
</evidence>